<dbReference type="PANTHER" id="PTHR12526:SF638">
    <property type="entry name" value="SPORE COAT PROTEIN SA"/>
    <property type="match status" value="1"/>
</dbReference>
<dbReference type="SUPFAM" id="SSF53756">
    <property type="entry name" value="UDP-Glycosyltransferase/glycogen phosphorylase"/>
    <property type="match status" value="1"/>
</dbReference>
<feature type="domain" description="Glycosyl transferase family 1" evidence="1">
    <location>
        <begin position="218"/>
        <end position="377"/>
    </location>
</feature>
<dbReference type="Gene3D" id="3.40.50.2000">
    <property type="entry name" value="Glycogen Phosphorylase B"/>
    <property type="match status" value="2"/>
</dbReference>
<dbReference type="Pfam" id="PF13579">
    <property type="entry name" value="Glyco_trans_4_4"/>
    <property type="match status" value="1"/>
</dbReference>
<dbReference type="STRING" id="429727.VE26_08040"/>
<sequence>MSTSFDKRCKIFFHDYGGHAFTAQIARAMAKRGADVLYASFGGFATPKGKVDGESTDPTGFRAEQITISEPFDKDNLLRRQRQQIEYARIAAAKVLAERPDIVFSSNSPLEVQKHLMDACKEVGAKFVFWLQDIHSEAIERIIGKKSALLGRLAGAYYRRLEIKLLKSSDRVIVIADAFKSLLNGWGMDTRSMVVIENWAPLEDIPMLRPDNDWAMKNLRPGRKRIIYSGTLARKHNPDMLLHLARNLDVDVHLFSQGSNADYVQSVAAKEGLDNMIVRPWVAVHDLPSMLASADILYAVIEKDAGHFSVPSKVLSYLAAGRAILASIPQDNLASMNIQRAEAGMVSAPDDLNGLLSNARQMLEDDSLRQRFGANGRAYAETLFDIDAITDRFVDIVQSALGQSRTLTMALPTNPTPSASVL</sequence>
<evidence type="ECO:0008006" key="5">
    <source>
        <dbReference type="Google" id="ProtNLM"/>
    </source>
</evidence>
<evidence type="ECO:0000313" key="3">
    <source>
        <dbReference type="EMBL" id="KKB09794.1"/>
    </source>
</evidence>
<dbReference type="Proteomes" id="UP000033649">
    <property type="component" value="Unassembled WGS sequence"/>
</dbReference>
<evidence type="ECO:0000259" key="2">
    <source>
        <dbReference type="Pfam" id="PF13579"/>
    </source>
</evidence>
<dbReference type="OrthoDB" id="3180470at2"/>
<protein>
    <recommendedName>
        <fullName evidence="5">Glycosyltransferase subfamily 4-like N-terminal domain-containing protein</fullName>
    </recommendedName>
</protein>
<dbReference type="PANTHER" id="PTHR12526">
    <property type="entry name" value="GLYCOSYLTRANSFERASE"/>
    <property type="match status" value="1"/>
</dbReference>
<dbReference type="EMBL" id="JZEY01000054">
    <property type="protein sequence ID" value="KKB09794.1"/>
    <property type="molecule type" value="Genomic_DNA"/>
</dbReference>
<accession>A0A0F5FLM1</accession>
<organism evidence="3 4">
    <name type="scientific">Devosia chinhatensis</name>
    <dbReference type="NCBI Taxonomy" id="429727"/>
    <lineage>
        <taxon>Bacteria</taxon>
        <taxon>Pseudomonadati</taxon>
        <taxon>Pseudomonadota</taxon>
        <taxon>Alphaproteobacteria</taxon>
        <taxon>Hyphomicrobiales</taxon>
        <taxon>Devosiaceae</taxon>
        <taxon>Devosia</taxon>
    </lineage>
</organism>
<feature type="domain" description="Glycosyltransferase subfamily 4-like N-terminal" evidence="2">
    <location>
        <begin position="17"/>
        <end position="199"/>
    </location>
</feature>
<dbReference type="CDD" id="cd03794">
    <property type="entry name" value="GT4_WbuB-like"/>
    <property type="match status" value="1"/>
</dbReference>
<dbReference type="GO" id="GO:0016757">
    <property type="term" value="F:glycosyltransferase activity"/>
    <property type="evidence" value="ECO:0007669"/>
    <property type="project" value="InterPro"/>
</dbReference>
<evidence type="ECO:0000313" key="4">
    <source>
        <dbReference type="Proteomes" id="UP000033649"/>
    </source>
</evidence>
<dbReference type="InterPro" id="IPR028098">
    <property type="entry name" value="Glyco_trans_4-like_N"/>
</dbReference>
<evidence type="ECO:0000259" key="1">
    <source>
        <dbReference type="Pfam" id="PF00534"/>
    </source>
</evidence>
<reference evidence="3 4" key="1">
    <citation type="submission" date="2015-03" db="EMBL/GenBank/DDBJ databases">
        <authorList>
            <person name="Hassan Y."/>
            <person name="Lepp D."/>
            <person name="Li X.-Z."/>
            <person name="Zhou T."/>
        </authorList>
    </citation>
    <scope>NUCLEOTIDE SEQUENCE [LARGE SCALE GENOMIC DNA]</scope>
    <source>
        <strain evidence="3 4">IPL18</strain>
    </source>
</reference>
<dbReference type="InterPro" id="IPR001296">
    <property type="entry name" value="Glyco_trans_1"/>
</dbReference>
<proteinExistence type="predicted"/>
<dbReference type="RefSeq" id="WP_046104485.1">
    <property type="nucleotide sequence ID" value="NZ_JZEY01000054.1"/>
</dbReference>
<gene>
    <name evidence="3" type="ORF">VE26_08040</name>
</gene>
<dbReference type="AlphaFoldDB" id="A0A0F5FLM1"/>
<keyword evidence="4" id="KW-1185">Reference proteome</keyword>
<name>A0A0F5FLM1_9HYPH</name>
<comment type="caution">
    <text evidence="3">The sequence shown here is derived from an EMBL/GenBank/DDBJ whole genome shotgun (WGS) entry which is preliminary data.</text>
</comment>
<dbReference type="Pfam" id="PF00534">
    <property type="entry name" value="Glycos_transf_1"/>
    <property type="match status" value="1"/>
</dbReference>
<dbReference type="PATRIC" id="fig|429727.3.peg.1663"/>